<keyword evidence="2" id="KW-0732">Signal</keyword>
<reference evidence="3" key="1">
    <citation type="submission" date="2022-06" db="EMBL/GenBank/DDBJ databases">
        <title>Sneathiella actinostolidae sp. nov., isolated from a sea anemonein the Western Pacific Ocean.</title>
        <authorList>
            <person name="Wei M.J."/>
        </authorList>
    </citation>
    <scope>NUCLEOTIDE SEQUENCE</scope>
    <source>
        <strain evidence="3">PHK-P5</strain>
    </source>
</reference>
<evidence type="ECO:0000256" key="1">
    <source>
        <dbReference type="SAM" id="MobiDB-lite"/>
    </source>
</evidence>
<organism evidence="3 4">
    <name type="scientific">Sneathiella marina</name>
    <dbReference type="NCBI Taxonomy" id="2950108"/>
    <lineage>
        <taxon>Bacteria</taxon>
        <taxon>Pseudomonadati</taxon>
        <taxon>Pseudomonadota</taxon>
        <taxon>Alphaproteobacteria</taxon>
        <taxon>Sneathiellales</taxon>
        <taxon>Sneathiellaceae</taxon>
        <taxon>Sneathiella</taxon>
    </lineage>
</organism>
<evidence type="ECO:0000256" key="2">
    <source>
        <dbReference type="SAM" id="SignalP"/>
    </source>
</evidence>
<dbReference type="EMBL" id="CP098747">
    <property type="protein sequence ID" value="USG61887.1"/>
    <property type="molecule type" value="Genomic_DNA"/>
</dbReference>
<gene>
    <name evidence="3" type="ORF">NBZ79_02725</name>
</gene>
<evidence type="ECO:0000313" key="4">
    <source>
        <dbReference type="Proteomes" id="UP001056291"/>
    </source>
</evidence>
<sequence length="87" mass="9540">MKQVLLVSVLTVFVSMAGPASAQSNDSTPEELATEGIAKLMDALGVFIQSIPQYEMPEINEEGDIIIRRKRTEEGEKSDPKLEETST</sequence>
<feature type="region of interest" description="Disordered" evidence="1">
    <location>
        <begin position="65"/>
        <end position="87"/>
    </location>
</feature>
<accession>A0ABY4W3V9</accession>
<keyword evidence="4" id="KW-1185">Reference proteome</keyword>
<feature type="chain" id="PRO_5045425470" evidence="2">
    <location>
        <begin position="23"/>
        <end position="87"/>
    </location>
</feature>
<feature type="signal peptide" evidence="2">
    <location>
        <begin position="1"/>
        <end position="22"/>
    </location>
</feature>
<dbReference type="RefSeq" id="WP_251935263.1">
    <property type="nucleotide sequence ID" value="NZ_CP098747.1"/>
</dbReference>
<evidence type="ECO:0000313" key="3">
    <source>
        <dbReference type="EMBL" id="USG61887.1"/>
    </source>
</evidence>
<name>A0ABY4W3V9_9PROT</name>
<dbReference type="Proteomes" id="UP001056291">
    <property type="component" value="Chromosome"/>
</dbReference>
<proteinExistence type="predicted"/>
<protein>
    <submittedName>
        <fullName evidence="3">Uncharacterized protein</fullName>
    </submittedName>
</protein>